<dbReference type="SUPFAM" id="SSF56784">
    <property type="entry name" value="HAD-like"/>
    <property type="match status" value="1"/>
</dbReference>
<sequence length="200" mass="22503">MKYFLFDIGNVLVDFNAQDFLDAIAAEAGREVEPLTARDLERIDAVETGRLSDAGFVDYLNEAKGLSWTVDDLVAMWSKMFSLHETGQGLFLDALKADVQIYTLSNIAQHHVDAIENNWSGFFDKMTGLFMSYKMGVRKPDMAIYTKVLDHLGALGEECFFLDDKPENVEVAREAGIEAYQFVPENHEAIRNAANEFFGL</sequence>
<dbReference type="NCBIfam" id="TIGR01509">
    <property type="entry name" value="HAD-SF-IA-v3"/>
    <property type="match status" value="1"/>
</dbReference>
<evidence type="ECO:0000313" key="1">
    <source>
        <dbReference type="EMBL" id="VGO23343.1"/>
    </source>
</evidence>
<dbReference type="InterPro" id="IPR006439">
    <property type="entry name" value="HAD-SF_hydro_IA"/>
</dbReference>
<dbReference type="Pfam" id="PF00702">
    <property type="entry name" value="Hydrolase"/>
    <property type="match status" value="1"/>
</dbReference>
<dbReference type="RefSeq" id="WP_136065587.1">
    <property type="nucleotide sequence ID" value="NZ_CAAHFH010000003.1"/>
</dbReference>
<accession>A0A6C2UTQ1</accession>
<gene>
    <name evidence="1" type="primary">yihX</name>
    <name evidence="1" type="ORF">SCARR_05450</name>
</gene>
<evidence type="ECO:0000313" key="2">
    <source>
        <dbReference type="Proteomes" id="UP000346198"/>
    </source>
</evidence>
<dbReference type="InterPro" id="IPR023198">
    <property type="entry name" value="PGP-like_dom2"/>
</dbReference>
<dbReference type="Proteomes" id="UP000346198">
    <property type="component" value="Unassembled WGS sequence"/>
</dbReference>
<dbReference type="EMBL" id="CAAHFH010000003">
    <property type="protein sequence ID" value="VGO23343.1"/>
    <property type="molecule type" value="Genomic_DNA"/>
</dbReference>
<dbReference type="AlphaFoldDB" id="A0A6C2UTQ1"/>
<dbReference type="SFLD" id="SFLDS00003">
    <property type="entry name" value="Haloacid_Dehalogenase"/>
    <property type="match status" value="1"/>
</dbReference>
<dbReference type="InterPro" id="IPR036412">
    <property type="entry name" value="HAD-like_sf"/>
</dbReference>
<name>A0A6C2UTQ1_9BACT</name>
<organism evidence="1 2">
    <name type="scientific">Pontiella sulfatireligans</name>
    <dbReference type="NCBI Taxonomy" id="2750658"/>
    <lineage>
        <taxon>Bacteria</taxon>
        <taxon>Pseudomonadati</taxon>
        <taxon>Kiritimatiellota</taxon>
        <taxon>Kiritimatiellia</taxon>
        <taxon>Kiritimatiellales</taxon>
        <taxon>Pontiellaceae</taxon>
        <taxon>Pontiella</taxon>
    </lineage>
</organism>
<proteinExistence type="predicted"/>
<dbReference type="InterPro" id="IPR023214">
    <property type="entry name" value="HAD_sf"/>
</dbReference>
<dbReference type="PANTHER" id="PTHR43611">
    <property type="entry name" value="ALPHA-D-GLUCOSE 1-PHOSPHATE PHOSPHATASE"/>
    <property type="match status" value="1"/>
</dbReference>
<dbReference type="SFLD" id="SFLDG01129">
    <property type="entry name" value="C1.5:_HAD__Beta-PGM__Phosphata"/>
    <property type="match status" value="1"/>
</dbReference>
<dbReference type="Gene3D" id="3.40.50.1000">
    <property type="entry name" value="HAD superfamily/HAD-like"/>
    <property type="match status" value="1"/>
</dbReference>
<reference evidence="1 2" key="1">
    <citation type="submission" date="2019-04" db="EMBL/GenBank/DDBJ databases">
        <authorList>
            <person name="Van Vliet M D."/>
        </authorList>
    </citation>
    <scope>NUCLEOTIDE SEQUENCE [LARGE SCALE GENOMIC DNA]</scope>
    <source>
        <strain evidence="1 2">F21</strain>
    </source>
</reference>
<protein>
    <submittedName>
        <fullName evidence="1">Alpha-D-glucose 1-phosphate phosphatase YihX</fullName>
    </submittedName>
</protein>
<keyword evidence="2" id="KW-1185">Reference proteome</keyword>
<dbReference type="PANTHER" id="PTHR43611:SF3">
    <property type="entry name" value="FLAVIN MONONUCLEOTIDE HYDROLASE 1, CHLOROPLATIC"/>
    <property type="match status" value="1"/>
</dbReference>
<dbReference type="Gene3D" id="1.10.150.240">
    <property type="entry name" value="Putative phosphatase, domain 2"/>
    <property type="match status" value="1"/>
</dbReference>